<dbReference type="InterPro" id="IPR055126">
    <property type="entry name" value="EDR4-like_N"/>
</dbReference>
<feature type="compositionally biased region" description="Polar residues" evidence="1">
    <location>
        <begin position="676"/>
        <end position="689"/>
    </location>
</feature>
<dbReference type="Pfam" id="PF11331">
    <property type="entry name" value="Zn_ribbon_12"/>
    <property type="match status" value="1"/>
</dbReference>
<feature type="compositionally biased region" description="Basic and acidic residues" evidence="1">
    <location>
        <begin position="550"/>
        <end position="559"/>
    </location>
</feature>
<feature type="compositionally biased region" description="Polar residues" evidence="1">
    <location>
        <begin position="622"/>
        <end position="635"/>
    </location>
</feature>
<feature type="domain" description="Probable zinc-ribbon" evidence="2">
    <location>
        <begin position="494"/>
        <end position="538"/>
    </location>
</feature>
<dbReference type="Proteomes" id="UP001227230">
    <property type="component" value="Chromosome 15"/>
</dbReference>
<name>A0ABY9DDU7_VITVI</name>
<protein>
    <recommendedName>
        <fullName evidence="6">Zinc-ribbon domain-containing protein</fullName>
    </recommendedName>
</protein>
<feature type="region of interest" description="Disordered" evidence="1">
    <location>
        <begin position="444"/>
        <end position="463"/>
    </location>
</feature>
<dbReference type="PANTHER" id="PTHR31105">
    <property type="entry name" value="EXTRA-LARGE G-PROTEIN-LIKE"/>
    <property type="match status" value="1"/>
</dbReference>
<feature type="compositionally biased region" description="Polar residues" evidence="1">
    <location>
        <begin position="725"/>
        <end position="734"/>
    </location>
</feature>
<dbReference type="InterPro" id="IPR040244">
    <property type="entry name" value="EDR4-like"/>
</dbReference>
<evidence type="ECO:0000259" key="2">
    <source>
        <dbReference type="Pfam" id="PF11331"/>
    </source>
</evidence>
<feature type="region of interest" description="Disordered" evidence="1">
    <location>
        <begin position="725"/>
        <end position="745"/>
    </location>
</feature>
<accession>A0ABY9DDU7</accession>
<reference evidence="4 5" key="1">
    <citation type="journal article" date="2023" name="Hortic Res">
        <title>The complete reference genome for grapevine (Vitis vinifera L.) genetics and breeding.</title>
        <authorList>
            <person name="Shi X."/>
            <person name="Cao S."/>
            <person name="Wang X."/>
            <person name="Huang S."/>
            <person name="Wang Y."/>
            <person name="Liu Z."/>
            <person name="Liu W."/>
            <person name="Leng X."/>
            <person name="Peng Y."/>
            <person name="Wang N."/>
            <person name="Wang Y."/>
            <person name="Ma Z."/>
            <person name="Xu X."/>
            <person name="Zhang F."/>
            <person name="Xue H."/>
            <person name="Zhong H."/>
            <person name="Wang Y."/>
            <person name="Zhang K."/>
            <person name="Velt A."/>
            <person name="Avia K."/>
            <person name="Holtgrawe D."/>
            <person name="Grimplet J."/>
            <person name="Matus J.T."/>
            <person name="Ware D."/>
            <person name="Wu X."/>
            <person name="Wang H."/>
            <person name="Liu C."/>
            <person name="Fang Y."/>
            <person name="Rustenholz C."/>
            <person name="Cheng Z."/>
            <person name="Xiao H."/>
            <person name="Zhou Y."/>
        </authorList>
    </citation>
    <scope>NUCLEOTIDE SEQUENCE [LARGE SCALE GENOMIC DNA]</scope>
    <source>
        <strain evidence="5">cv. Pinot noir / PN40024</strain>
        <tissue evidence="4">Leaf</tissue>
    </source>
</reference>
<organism evidence="4 5">
    <name type="scientific">Vitis vinifera</name>
    <name type="common">Grape</name>
    <dbReference type="NCBI Taxonomy" id="29760"/>
    <lineage>
        <taxon>Eukaryota</taxon>
        <taxon>Viridiplantae</taxon>
        <taxon>Streptophyta</taxon>
        <taxon>Embryophyta</taxon>
        <taxon>Tracheophyta</taxon>
        <taxon>Spermatophyta</taxon>
        <taxon>Magnoliopsida</taxon>
        <taxon>eudicotyledons</taxon>
        <taxon>Gunneridae</taxon>
        <taxon>Pentapetalae</taxon>
        <taxon>rosids</taxon>
        <taxon>Vitales</taxon>
        <taxon>Vitaceae</taxon>
        <taxon>Viteae</taxon>
        <taxon>Vitis</taxon>
    </lineage>
</organism>
<feature type="region of interest" description="Disordered" evidence="1">
    <location>
        <begin position="175"/>
        <end position="220"/>
    </location>
</feature>
<sequence length="918" mass="102975">MIESAKVRLVRCPKCKHILPERPDVPVYLCGSCGAVLQGKKNRKSGVDTSSETSNEERVERVSLNSGNLLENETENFNNLSDISDADVKSNDSSSNFGKRGSDAEKSPDHSKDRADKWVVETALDTNTNRDELGGIKMEKETGELKSHVQNASTSWRSERSSNWRFGERGEVEGFRRNPRTNIGGGMRYSQSTYSDEGPSNYGYGEPLRDGSSSVDGGNRVEYFGHDPARLIRQLDELKDRLNRTCDVTDKPKEKVPLDRRMFHEEAYEDSEAWFPTSSSGPRRSSMPFFMLDKHVSEPPYFQHYTKPFPYDNRHEKGMHGSYPSMHGSNHIPGYEDVFGPQMLRQRRPPDQAPGHYRQQPPYAYFSGGYMEPNSNPYEPYPHDPNLHHPSCSCFLCYTRHQQVPGSIPTNALLNRRFPDIPNDPMSYHRENPVAFGPRVYNPRTANPPPMPSHDSQSHTRLPSDLNTQTSDFVHHLPQREVLLNGRHYCRPLAGGAPFITCCNCCELLRLPKKILLVKKNQQKIRCGACSAIIFLAVNRHKIVASIHEETEKTSKEIDDSTNQLVDERPSNSHGHVNQYSENFSSDDYDNSAYDFQSMDREAGSVPTDQGLNSRKPERVQNLHSSPSTPENEGSQEGLIAPREVDNPLEQPKKAVLSPPPPGSSLQEHFDYSSNNLALNRFGNGNQSSRSDHEKVIPSKAISQQSSVKDVSVATEMEVSFNEFSNTGVSQDSGDASREHDHLGINKGEEPFLAGIIKKDLRDSSRPNQTIEQGRNIVMVNGHLIPDRLVKKAEKLAGTIHPGEYWYDFYAGFWGMMGGRCLGIIPPFIEEFKYPMPENCAAGNTGVYVNGRELNQKDLDLLASRGLPTTRDRDYTIDISGGVQDRDTGEVLESLGKLAPTVEKAKRGFGMKIRRSAA</sequence>
<feature type="domain" description="Enhanced disease resistance 4-like N-terminal" evidence="3">
    <location>
        <begin position="6"/>
        <end position="38"/>
    </location>
</feature>
<feature type="compositionally biased region" description="Low complexity" evidence="1">
    <location>
        <begin position="68"/>
        <end position="80"/>
    </location>
</feature>
<evidence type="ECO:0000259" key="3">
    <source>
        <dbReference type="Pfam" id="PF22910"/>
    </source>
</evidence>
<feature type="region of interest" description="Disordered" evidence="1">
    <location>
        <begin position="651"/>
        <end position="670"/>
    </location>
</feature>
<evidence type="ECO:0000313" key="4">
    <source>
        <dbReference type="EMBL" id="WKA05858.1"/>
    </source>
</evidence>
<evidence type="ECO:0000256" key="1">
    <source>
        <dbReference type="SAM" id="MobiDB-lite"/>
    </source>
</evidence>
<keyword evidence="5" id="KW-1185">Reference proteome</keyword>
<proteinExistence type="predicted"/>
<feature type="compositionally biased region" description="Polar residues" evidence="1">
    <location>
        <begin position="572"/>
        <end position="584"/>
    </location>
</feature>
<feature type="region of interest" description="Disordered" evidence="1">
    <location>
        <begin position="550"/>
        <end position="637"/>
    </location>
</feature>
<dbReference type="Pfam" id="PF22910">
    <property type="entry name" value="EDR4-like_1st"/>
    <property type="match status" value="1"/>
</dbReference>
<feature type="region of interest" description="Disordered" evidence="1">
    <location>
        <begin position="676"/>
        <end position="709"/>
    </location>
</feature>
<dbReference type="PANTHER" id="PTHR31105:SF58">
    <property type="entry name" value="G-LIKE PROTEIN, PUTATIVE (DUF3133)-RELATED"/>
    <property type="match status" value="1"/>
</dbReference>
<gene>
    <name evidence="4" type="ORF">VitviT2T_023795</name>
</gene>
<evidence type="ECO:0008006" key="6">
    <source>
        <dbReference type="Google" id="ProtNLM"/>
    </source>
</evidence>
<feature type="region of interest" description="Disordered" evidence="1">
    <location>
        <begin position="41"/>
        <end position="119"/>
    </location>
</feature>
<feature type="compositionally biased region" description="Basic and acidic residues" evidence="1">
    <location>
        <begin position="100"/>
        <end position="119"/>
    </location>
</feature>
<feature type="compositionally biased region" description="Basic and acidic residues" evidence="1">
    <location>
        <begin position="735"/>
        <end position="745"/>
    </location>
</feature>
<evidence type="ECO:0000313" key="5">
    <source>
        <dbReference type="Proteomes" id="UP001227230"/>
    </source>
</evidence>
<dbReference type="EMBL" id="CP126662">
    <property type="protein sequence ID" value="WKA05858.1"/>
    <property type="molecule type" value="Genomic_DNA"/>
</dbReference>
<dbReference type="InterPro" id="IPR021480">
    <property type="entry name" value="Zinc_ribbon_12"/>
</dbReference>